<dbReference type="AlphaFoldDB" id="A0A8X7VTU9"/>
<feature type="domain" description="NB-ARC" evidence="5">
    <location>
        <begin position="182"/>
        <end position="354"/>
    </location>
</feature>
<dbReference type="GO" id="GO:0005524">
    <property type="term" value="F:ATP binding"/>
    <property type="evidence" value="ECO:0007669"/>
    <property type="project" value="UniProtKB-KW"/>
</dbReference>
<dbReference type="PRINTS" id="PR00364">
    <property type="entry name" value="DISEASERSIST"/>
</dbReference>
<protein>
    <recommendedName>
        <fullName evidence="11">Disease resistance protein</fullName>
    </recommendedName>
</protein>
<keyword evidence="3" id="KW-0611">Plant defense</keyword>
<dbReference type="InterPro" id="IPR058922">
    <property type="entry name" value="WHD_DRP"/>
</dbReference>
<proteinExistence type="predicted"/>
<keyword evidence="1" id="KW-0677">Repeat</keyword>
<dbReference type="SUPFAM" id="SSF52540">
    <property type="entry name" value="P-loop containing nucleoside triphosphate hydrolases"/>
    <property type="match status" value="1"/>
</dbReference>
<dbReference type="Gene3D" id="1.10.8.430">
    <property type="entry name" value="Helical domain of apoptotic protease-activating factors"/>
    <property type="match status" value="1"/>
</dbReference>
<sequence>MSYTIASRSYFIVCVSQRANMAEELLSFALQKLWDLLSQEYEQFQGVKDQVTELKTDLYTLKSFLKDADAKKHTSEVVKHCLDMIKEIIYDAEDIIETFILKDELGKHGGIKKRIRRLAGIFPERRGTALEIGSLSKRIAKVICDMEKFGVQKIIADVRDLQPSQQRVEFARKYESNLVGMEENVEKLVGHLVEEDDVQVVSMTGMGGLGKTTIARQAFHHDKVIKKFDRLSWVSVSQVFNRKNVWQTILLNYRSKEEEKEILKMTEARLQDELFQLLENSKSLIVFDDIWKEEDWDQIKEIFPSGKGWKVLLTSRNERVAGHGETYIINFKPECLSDNDSWTLFQKIAMPRNDLSELNNVDKQMEEMGKQMIKHCGGLPLAIRVLGGVLSANYNVHYWKRVSKNIGSHLLEGRTNLNKDNDNLSVKYILSLSFEELPVYLKYCFLYMAHYPEDYEIYLQGLFLYWAAEGLLMYNDEDTIEDVGDSYIEELVRRNMVVSKRDNTTSRYVTCCLHDLMRDLCLSKAKEENFLQIVSPSAHPQSTSISRRFFINDPDTFDVTREINNPKARSLVVVQKVNWEYAGSWKLSRIDFTRLQLLRILHLTNAKFKGRKLPDSIGELIHLRYLNLYYVEVSHLPSSLRNLKLLIYLNLNIYGCFVPNDLFMGMKELRYLILPWDMRSKKKLKLSHLVKLETLKNFSTENCNLEDLRGMAKLRTLGIELTGESSLETLSATIGGLTHLEDLYVIYEGAKGTKEWRTLLDFSNLKQLALDVRIKLLSEELQFPSRVTRLYLSNCSLEEDPMPILEKLSQLKELEFLPQCFSGKRMVCSAGGFPQLQRLSFWGLKEWEEWIVEDGSMPLLHDLYIRACPKLKELPDGLQFITALKELTLSTMGDQWKEKLLEGGEDYYKVKHIPSVGIY</sequence>
<dbReference type="Gene3D" id="1.10.10.10">
    <property type="entry name" value="Winged helix-like DNA-binding domain superfamily/Winged helix DNA-binding domain"/>
    <property type="match status" value="1"/>
</dbReference>
<comment type="caution">
    <text evidence="9">The sequence shown here is derived from an EMBL/GenBank/DDBJ whole genome shotgun (WGS) entry which is preliminary data.</text>
</comment>
<dbReference type="InterPro" id="IPR042197">
    <property type="entry name" value="Apaf_helical"/>
</dbReference>
<dbReference type="Pfam" id="PF23559">
    <property type="entry name" value="WHD_DRP"/>
    <property type="match status" value="1"/>
</dbReference>
<evidence type="ECO:0000256" key="4">
    <source>
        <dbReference type="ARBA" id="ARBA00022840"/>
    </source>
</evidence>
<keyword evidence="4" id="KW-0067">ATP-binding</keyword>
<dbReference type="InterPro" id="IPR055414">
    <property type="entry name" value="LRR_R13L4/SHOC2-like"/>
</dbReference>
<dbReference type="GO" id="GO:0043531">
    <property type="term" value="F:ADP binding"/>
    <property type="evidence" value="ECO:0007669"/>
    <property type="project" value="InterPro"/>
</dbReference>
<dbReference type="Proteomes" id="UP000886595">
    <property type="component" value="Unassembled WGS sequence"/>
</dbReference>
<dbReference type="PANTHER" id="PTHR36766:SF40">
    <property type="entry name" value="DISEASE RESISTANCE PROTEIN RGA3"/>
    <property type="match status" value="1"/>
</dbReference>
<dbReference type="InterPro" id="IPR041118">
    <property type="entry name" value="Rx_N"/>
</dbReference>
<dbReference type="EMBL" id="JAAMPC010000004">
    <property type="protein sequence ID" value="KAG2317072.1"/>
    <property type="molecule type" value="Genomic_DNA"/>
</dbReference>
<dbReference type="PANTHER" id="PTHR36766">
    <property type="entry name" value="PLANT BROAD-SPECTRUM MILDEW RESISTANCE PROTEIN RPW8"/>
    <property type="match status" value="1"/>
</dbReference>
<evidence type="ECO:0000259" key="8">
    <source>
        <dbReference type="Pfam" id="PF23598"/>
    </source>
</evidence>
<dbReference type="FunFam" id="1.10.10.10:FF:000322">
    <property type="entry name" value="Probable disease resistance protein At1g63360"/>
    <property type="match status" value="1"/>
</dbReference>
<evidence type="ECO:0000256" key="1">
    <source>
        <dbReference type="ARBA" id="ARBA00022737"/>
    </source>
</evidence>
<dbReference type="OrthoDB" id="646178at2759"/>
<feature type="domain" description="Disease resistance N-terminal" evidence="6">
    <location>
        <begin position="26"/>
        <end position="108"/>
    </location>
</feature>
<evidence type="ECO:0008006" key="11">
    <source>
        <dbReference type="Google" id="ProtNLM"/>
    </source>
</evidence>
<dbReference type="CDD" id="cd14798">
    <property type="entry name" value="RX-CC_like"/>
    <property type="match status" value="1"/>
</dbReference>
<dbReference type="Gene3D" id="3.80.10.10">
    <property type="entry name" value="Ribonuclease Inhibitor"/>
    <property type="match status" value="1"/>
</dbReference>
<dbReference type="InterPro" id="IPR036388">
    <property type="entry name" value="WH-like_DNA-bd_sf"/>
</dbReference>
<reference evidence="9 10" key="1">
    <citation type="submission" date="2020-02" db="EMBL/GenBank/DDBJ databases">
        <authorList>
            <person name="Ma Q."/>
            <person name="Huang Y."/>
            <person name="Song X."/>
            <person name="Pei D."/>
        </authorList>
    </citation>
    <scope>NUCLEOTIDE SEQUENCE [LARGE SCALE GENOMIC DNA]</scope>
    <source>
        <strain evidence="9">Sxm20200214</strain>
        <tissue evidence="9">Leaf</tissue>
    </source>
</reference>
<dbReference type="InterPro" id="IPR027417">
    <property type="entry name" value="P-loop_NTPase"/>
</dbReference>
<evidence type="ECO:0000259" key="6">
    <source>
        <dbReference type="Pfam" id="PF18052"/>
    </source>
</evidence>
<dbReference type="Pfam" id="PF18052">
    <property type="entry name" value="Rx_N"/>
    <property type="match status" value="1"/>
</dbReference>
<feature type="domain" description="Disease resistance protein winged helix" evidence="7">
    <location>
        <begin position="451"/>
        <end position="521"/>
    </location>
</feature>
<keyword evidence="10" id="KW-1185">Reference proteome</keyword>
<dbReference type="InterPro" id="IPR032675">
    <property type="entry name" value="LRR_dom_sf"/>
</dbReference>
<evidence type="ECO:0000256" key="2">
    <source>
        <dbReference type="ARBA" id="ARBA00022741"/>
    </source>
</evidence>
<dbReference type="Pfam" id="PF23598">
    <property type="entry name" value="LRR_14"/>
    <property type="match status" value="1"/>
</dbReference>
<organism evidence="9 10">
    <name type="scientific">Brassica carinata</name>
    <name type="common">Ethiopian mustard</name>
    <name type="synonym">Abyssinian cabbage</name>
    <dbReference type="NCBI Taxonomy" id="52824"/>
    <lineage>
        <taxon>Eukaryota</taxon>
        <taxon>Viridiplantae</taxon>
        <taxon>Streptophyta</taxon>
        <taxon>Embryophyta</taxon>
        <taxon>Tracheophyta</taxon>
        <taxon>Spermatophyta</taxon>
        <taxon>Magnoliopsida</taxon>
        <taxon>eudicotyledons</taxon>
        <taxon>Gunneridae</taxon>
        <taxon>Pentapetalae</taxon>
        <taxon>rosids</taxon>
        <taxon>malvids</taxon>
        <taxon>Brassicales</taxon>
        <taxon>Brassicaceae</taxon>
        <taxon>Brassiceae</taxon>
        <taxon>Brassica</taxon>
    </lineage>
</organism>
<dbReference type="FunFam" id="1.10.8.430:FF:000003">
    <property type="entry name" value="Probable disease resistance protein At5g66910"/>
    <property type="match status" value="1"/>
</dbReference>
<name>A0A8X7VTU9_BRACI</name>
<dbReference type="InterPro" id="IPR002182">
    <property type="entry name" value="NB-ARC"/>
</dbReference>
<evidence type="ECO:0000256" key="3">
    <source>
        <dbReference type="ARBA" id="ARBA00022821"/>
    </source>
</evidence>
<dbReference type="SUPFAM" id="SSF52058">
    <property type="entry name" value="L domain-like"/>
    <property type="match status" value="1"/>
</dbReference>
<evidence type="ECO:0000313" key="9">
    <source>
        <dbReference type="EMBL" id="KAG2317072.1"/>
    </source>
</evidence>
<evidence type="ECO:0000259" key="7">
    <source>
        <dbReference type="Pfam" id="PF23559"/>
    </source>
</evidence>
<feature type="domain" description="Disease resistance R13L4/SHOC-2-like LRR" evidence="8">
    <location>
        <begin position="591"/>
        <end position="889"/>
    </location>
</feature>
<dbReference type="InterPro" id="IPR038005">
    <property type="entry name" value="RX-like_CC"/>
</dbReference>
<evidence type="ECO:0000259" key="5">
    <source>
        <dbReference type="Pfam" id="PF00931"/>
    </source>
</evidence>
<dbReference type="Gene3D" id="3.40.50.300">
    <property type="entry name" value="P-loop containing nucleotide triphosphate hydrolases"/>
    <property type="match status" value="1"/>
</dbReference>
<gene>
    <name evidence="9" type="ORF">Bca52824_020194</name>
</gene>
<dbReference type="FunFam" id="3.40.50.300:FF:001091">
    <property type="entry name" value="Probable disease resistance protein At1g61300"/>
    <property type="match status" value="1"/>
</dbReference>
<dbReference type="Gene3D" id="1.20.5.4130">
    <property type="match status" value="1"/>
</dbReference>
<dbReference type="GO" id="GO:0006952">
    <property type="term" value="P:defense response"/>
    <property type="evidence" value="ECO:0007669"/>
    <property type="project" value="UniProtKB-KW"/>
</dbReference>
<keyword evidence="2" id="KW-0547">Nucleotide-binding</keyword>
<dbReference type="GO" id="GO:0051707">
    <property type="term" value="P:response to other organism"/>
    <property type="evidence" value="ECO:0007669"/>
    <property type="project" value="UniProtKB-ARBA"/>
</dbReference>
<dbReference type="Pfam" id="PF00931">
    <property type="entry name" value="NB-ARC"/>
    <property type="match status" value="1"/>
</dbReference>
<accession>A0A8X7VTU9</accession>
<evidence type="ECO:0000313" key="10">
    <source>
        <dbReference type="Proteomes" id="UP000886595"/>
    </source>
</evidence>